<evidence type="ECO:0000313" key="7">
    <source>
        <dbReference type="Proteomes" id="UP001597032"/>
    </source>
</evidence>
<evidence type="ECO:0000256" key="2">
    <source>
        <dbReference type="ARBA" id="ARBA00023136"/>
    </source>
</evidence>
<evidence type="ECO:0000256" key="1">
    <source>
        <dbReference type="ARBA" id="ARBA00004442"/>
    </source>
</evidence>
<dbReference type="SUPFAM" id="SSF48452">
    <property type="entry name" value="TPR-like"/>
    <property type="match status" value="1"/>
</dbReference>
<feature type="domain" description="OmpA-like" evidence="5">
    <location>
        <begin position="517"/>
        <end position="640"/>
    </location>
</feature>
<gene>
    <name evidence="6" type="ORF">ACFQZW_00980</name>
</gene>
<keyword evidence="3" id="KW-0998">Cell outer membrane</keyword>
<dbReference type="SUPFAM" id="SSF82171">
    <property type="entry name" value="DPP6 N-terminal domain-like"/>
    <property type="match status" value="1"/>
</dbReference>
<name>A0ABW2Z4Q8_9FLAO</name>
<accession>A0ABW2Z4Q8</accession>
<evidence type="ECO:0000256" key="3">
    <source>
        <dbReference type="ARBA" id="ARBA00023237"/>
    </source>
</evidence>
<dbReference type="EMBL" id="JBHTIC010000002">
    <property type="protein sequence ID" value="MFD0760647.1"/>
    <property type="molecule type" value="Genomic_DNA"/>
</dbReference>
<proteinExistence type="predicted"/>
<dbReference type="SUPFAM" id="SSF49464">
    <property type="entry name" value="Carboxypeptidase regulatory domain-like"/>
    <property type="match status" value="1"/>
</dbReference>
<dbReference type="PROSITE" id="PS51123">
    <property type="entry name" value="OMPA_2"/>
    <property type="match status" value="1"/>
</dbReference>
<sequence>MRNIRLLFIAFALIGITSMFGQTAKQKRADRQFDNFSFVKAISTYEKLIDTSFNERYAMQKLADAYIMLRQPENALPIYKEVVKQENVPSEYFLYYAQTLRATGNYEESKKWMKMYKEAGNENDSRVKSFFKNEDLASAIFNSKEKNTLHTVDFNSKFNDFGAVALNDKVVFTSSRDEGVAIKRLYAWDKQPLLDVYQAPTEGGTEESITKFSDEINTIQHDGPVTFNADGTKAYFSRNNYHESSKISDSKGVMHVGIYSADLVEGKWTNIKPTNLNNPNYIVYHPSLSNDGKTLYFASDMPGGEGGTDIYKSSINEDGSLSAPINLGNIVNTEGNESFPFIYGEDETLYFSSDGHVGFGLLDVFVSIKNENNEIVNVINLGEPINSKKDDFAYFLSKDGFKGYISSNRKGGMGGDDVYAFTRIPPLTLKGQIFDAINSEPVAGAKVVLSRENGEELTYFITEEDGAYEHLIPRDEKFILKGSKEKYQDAIKEFSSFGLEKKTELIVNLNIPMAPIEDVVVLADLETIYFDLDKHNIRPDAAVELDKVVALMNKYPGMVIRLESHTDSRANDDYNMRLSNRRAKSTYDYIVSKGINADRITKYEGFGETQLVNKCSNNVPCSEQEHQLNRRTEFIIIKMK</sequence>
<dbReference type="InterPro" id="IPR008969">
    <property type="entry name" value="CarboxyPept-like_regulatory"/>
</dbReference>
<dbReference type="InterPro" id="IPR036737">
    <property type="entry name" value="OmpA-like_sf"/>
</dbReference>
<dbReference type="InterPro" id="IPR011990">
    <property type="entry name" value="TPR-like_helical_dom_sf"/>
</dbReference>
<dbReference type="RefSeq" id="WP_386781311.1">
    <property type="nucleotide sequence ID" value="NZ_JBHTIC010000002.1"/>
</dbReference>
<dbReference type="Gene3D" id="2.120.10.30">
    <property type="entry name" value="TolB, C-terminal domain"/>
    <property type="match status" value="1"/>
</dbReference>
<keyword evidence="2 4" id="KW-0472">Membrane</keyword>
<protein>
    <submittedName>
        <fullName evidence="6">OmpA family protein</fullName>
    </submittedName>
</protein>
<dbReference type="InterPro" id="IPR011042">
    <property type="entry name" value="6-blade_b-propeller_TolB-like"/>
</dbReference>
<comment type="subcellular location">
    <subcellularLocation>
        <location evidence="1">Cell outer membrane</location>
    </subcellularLocation>
</comment>
<reference evidence="7" key="1">
    <citation type="journal article" date="2019" name="Int. J. Syst. Evol. Microbiol.">
        <title>The Global Catalogue of Microorganisms (GCM) 10K type strain sequencing project: providing services to taxonomists for standard genome sequencing and annotation.</title>
        <authorList>
            <consortium name="The Broad Institute Genomics Platform"/>
            <consortium name="The Broad Institute Genome Sequencing Center for Infectious Disease"/>
            <person name="Wu L."/>
            <person name="Ma J."/>
        </authorList>
    </citation>
    <scope>NUCLEOTIDE SEQUENCE [LARGE SCALE GENOMIC DNA]</scope>
    <source>
        <strain evidence="7">CCUG 60022</strain>
    </source>
</reference>
<dbReference type="Pfam" id="PF00691">
    <property type="entry name" value="OmpA"/>
    <property type="match status" value="1"/>
</dbReference>
<dbReference type="Proteomes" id="UP001597032">
    <property type="component" value="Unassembled WGS sequence"/>
</dbReference>
<dbReference type="InterPro" id="IPR050330">
    <property type="entry name" value="Bact_OuterMem_StrucFunc"/>
</dbReference>
<dbReference type="Gene3D" id="1.25.40.10">
    <property type="entry name" value="Tetratricopeptide repeat domain"/>
    <property type="match status" value="1"/>
</dbReference>
<dbReference type="PANTHER" id="PTHR30329">
    <property type="entry name" value="STATOR ELEMENT OF FLAGELLAR MOTOR COMPLEX"/>
    <property type="match status" value="1"/>
</dbReference>
<dbReference type="Gene3D" id="3.30.1330.60">
    <property type="entry name" value="OmpA-like domain"/>
    <property type="match status" value="1"/>
</dbReference>
<evidence type="ECO:0000313" key="6">
    <source>
        <dbReference type="EMBL" id="MFD0760647.1"/>
    </source>
</evidence>
<dbReference type="InterPro" id="IPR011659">
    <property type="entry name" value="WD40"/>
</dbReference>
<organism evidence="6 7">
    <name type="scientific">Lutibacter aestuarii</name>
    <dbReference type="NCBI Taxonomy" id="861111"/>
    <lineage>
        <taxon>Bacteria</taxon>
        <taxon>Pseudomonadati</taxon>
        <taxon>Bacteroidota</taxon>
        <taxon>Flavobacteriia</taxon>
        <taxon>Flavobacteriales</taxon>
        <taxon>Flavobacteriaceae</taxon>
        <taxon>Lutibacter</taxon>
    </lineage>
</organism>
<evidence type="ECO:0000256" key="4">
    <source>
        <dbReference type="PROSITE-ProRule" id="PRU00473"/>
    </source>
</evidence>
<comment type="caution">
    <text evidence="6">The sequence shown here is derived from an EMBL/GenBank/DDBJ whole genome shotgun (WGS) entry which is preliminary data.</text>
</comment>
<evidence type="ECO:0000259" key="5">
    <source>
        <dbReference type="PROSITE" id="PS51123"/>
    </source>
</evidence>
<dbReference type="SUPFAM" id="SSF103088">
    <property type="entry name" value="OmpA-like"/>
    <property type="match status" value="1"/>
</dbReference>
<keyword evidence="7" id="KW-1185">Reference proteome</keyword>
<dbReference type="PRINTS" id="PR01021">
    <property type="entry name" value="OMPADOMAIN"/>
</dbReference>
<dbReference type="CDD" id="cd07185">
    <property type="entry name" value="OmpA_C-like"/>
    <property type="match status" value="1"/>
</dbReference>
<dbReference type="Gene3D" id="2.60.40.1120">
    <property type="entry name" value="Carboxypeptidase-like, regulatory domain"/>
    <property type="match status" value="1"/>
</dbReference>
<dbReference type="InterPro" id="IPR006664">
    <property type="entry name" value="OMP_bac"/>
</dbReference>
<dbReference type="PANTHER" id="PTHR30329:SF21">
    <property type="entry name" value="LIPOPROTEIN YIAD-RELATED"/>
    <property type="match status" value="1"/>
</dbReference>
<dbReference type="Pfam" id="PF07676">
    <property type="entry name" value="PD40"/>
    <property type="match status" value="2"/>
</dbReference>
<dbReference type="InterPro" id="IPR006665">
    <property type="entry name" value="OmpA-like"/>
</dbReference>